<feature type="region of interest" description="Disordered" evidence="13">
    <location>
        <begin position="16"/>
        <end position="38"/>
    </location>
</feature>
<keyword evidence="7" id="KW-0970">Cilium biogenesis/degradation</keyword>
<dbReference type="AlphaFoldDB" id="A0ABD6EMQ6"/>
<sequence length="363" mass="41126">MSLDIWELAKQQKRENLRRKAERDQNITSDDSNISHGDEFGKHNESYIIVCGSKNCGKTSLIHRFLDQNDKPKPTVALEYTYGRRTRGATKDIAHIWELAGGTALIDLLDIPLSPSHIHICSVILMVDLTQMSHIWATTYTILNAIRSRAEVSLKNRAQMLQISDDSSQSSNAPYLKDPKDSEYVQPFPIPIAIVCSKYDEFQNFEPETRKNICKVLRFIAHSNGAILQMTSNYMENLASRSRALFGHFAFGISLSKTVQSNPSKPLYFPVGYDSFQEIGEPPSRNSSFGGVSRGNLMAETWRLALDELQPQTAEQSETKDDPASDVQFREIEIDTYVERRTCELETYIKHKRDRAALTSPSL</sequence>
<keyword evidence="5" id="KW-0963">Cytoplasm</keyword>
<dbReference type="InterPro" id="IPR040045">
    <property type="entry name" value="DYNC2LI1"/>
</dbReference>
<evidence type="ECO:0000256" key="5">
    <source>
        <dbReference type="ARBA" id="ARBA00022490"/>
    </source>
</evidence>
<keyword evidence="10" id="KW-0505">Motor protein</keyword>
<comment type="caution">
    <text evidence="14">The sequence shown here is derived from an EMBL/GenBank/DDBJ whole genome shotgun (WGS) entry which is preliminary data.</text>
</comment>
<comment type="subcellular location">
    <subcellularLocation>
        <location evidence="1">Cytoplasm</location>
        <location evidence="1">Cytoskeleton</location>
        <location evidence="1">Cilium basal body</location>
    </subcellularLocation>
</comment>
<dbReference type="GO" id="GO:0005874">
    <property type="term" value="C:microtubule"/>
    <property type="evidence" value="ECO:0007669"/>
    <property type="project" value="UniProtKB-KW"/>
</dbReference>
<evidence type="ECO:0000256" key="12">
    <source>
        <dbReference type="ARBA" id="ARBA00023273"/>
    </source>
</evidence>
<keyword evidence="12" id="KW-0966">Cell projection</keyword>
<keyword evidence="6" id="KW-0493">Microtubule</keyword>
<evidence type="ECO:0000256" key="6">
    <source>
        <dbReference type="ARBA" id="ARBA00022701"/>
    </source>
</evidence>
<evidence type="ECO:0000256" key="11">
    <source>
        <dbReference type="ARBA" id="ARBA00023212"/>
    </source>
</evidence>
<evidence type="ECO:0000256" key="2">
    <source>
        <dbReference type="ARBA" id="ARBA00006831"/>
    </source>
</evidence>
<dbReference type="GO" id="GO:0030030">
    <property type="term" value="P:cell projection organization"/>
    <property type="evidence" value="ECO:0007669"/>
    <property type="project" value="UniProtKB-KW"/>
</dbReference>
<keyword evidence="11" id="KW-0206">Cytoskeleton</keyword>
<dbReference type="InterPro" id="IPR027417">
    <property type="entry name" value="P-loop_NTPase"/>
</dbReference>
<keyword evidence="4" id="KW-0217">Developmental protein</keyword>
<keyword evidence="8" id="KW-0243">Dynein</keyword>
<evidence type="ECO:0000256" key="4">
    <source>
        <dbReference type="ARBA" id="ARBA00022473"/>
    </source>
</evidence>
<evidence type="ECO:0000256" key="1">
    <source>
        <dbReference type="ARBA" id="ARBA00004120"/>
    </source>
</evidence>
<gene>
    <name evidence="14" type="ORF">AB6A40_006143</name>
</gene>
<evidence type="ECO:0000256" key="7">
    <source>
        <dbReference type="ARBA" id="ARBA00022794"/>
    </source>
</evidence>
<evidence type="ECO:0000313" key="14">
    <source>
        <dbReference type="EMBL" id="MFH4979434.1"/>
    </source>
</evidence>
<evidence type="ECO:0000256" key="8">
    <source>
        <dbReference type="ARBA" id="ARBA00023017"/>
    </source>
</evidence>
<dbReference type="EMBL" id="JBGFUD010004187">
    <property type="protein sequence ID" value="MFH4979434.1"/>
    <property type="molecule type" value="Genomic_DNA"/>
</dbReference>
<evidence type="ECO:0000256" key="10">
    <source>
        <dbReference type="ARBA" id="ARBA00023175"/>
    </source>
</evidence>
<evidence type="ECO:0000313" key="15">
    <source>
        <dbReference type="Proteomes" id="UP001608902"/>
    </source>
</evidence>
<organism evidence="14 15">
    <name type="scientific">Gnathostoma spinigerum</name>
    <dbReference type="NCBI Taxonomy" id="75299"/>
    <lineage>
        <taxon>Eukaryota</taxon>
        <taxon>Metazoa</taxon>
        <taxon>Ecdysozoa</taxon>
        <taxon>Nematoda</taxon>
        <taxon>Chromadorea</taxon>
        <taxon>Rhabditida</taxon>
        <taxon>Spirurina</taxon>
        <taxon>Gnathostomatomorpha</taxon>
        <taxon>Gnathostomatoidea</taxon>
        <taxon>Gnathostomatidae</taxon>
        <taxon>Gnathostoma</taxon>
    </lineage>
</organism>
<feature type="compositionally biased region" description="Basic and acidic residues" evidence="13">
    <location>
        <begin position="16"/>
        <end position="25"/>
    </location>
</feature>
<dbReference type="SUPFAM" id="SSF52540">
    <property type="entry name" value="P-loop containing nucleoside triphosphate hydrolases"/>
    <property type="match status" value="1"/>
</dbReference>
<reference evidence="14 15" key="1">
    <citation type="submission" date="2024-08" db="EMBL/GenBank/DDBJ databases">
        <title>Gnathostoma spinigerum genome.</title>
        <authorList>
            <person name="Gonzalez-Bertolin B."/>
            <person name="Monzon S."/>
            <person name="Zaballos A."/>
            <person name="Jimenez P."/>
            <person name="Dekumyoy P."/>
            <person name="Varona S."/>
            <person name="Cuesta I."/>
            <person name="Sumanam S."/>
            <person name="Adisakwattana P."/>
            <person name="Gasser R.B."/>
            <person name="Hernandez-Gonzalez A."/>
            <person name="Young N.D."/>
            <person name="Perteguer M.J."/>
        </authorList>
    </citation>
    <scope>NUCLEOTIDE SEQUENCE [LARGE SCALE GENOMIC DNA]</scope>
    <source>
        <strain evidence="14">AL3</strain>
        <tissue evidence="14">Liver</tissue>
    </source>
</reference>
<evidence type="ECO:0000256" key="13">
    <source>
        <dbReference type="SAM" id="MobiDB-lite"/>
    </source>
</evidence>
<feature type="compositionally biased region" description="Polar residues" evidence="13">
    <location>
        <begin position="26"/>
        <end position="35"/>
    </location>
</feature>
<comment type="similarity">
    <text evidence="2">Belongs to the dynein light intermediate chain family.</text>
</comment>
<keyword evidence="9" id="KW-0969">Cilium</keyword>
<accession>A0ABD6EMQ6</accession>
<evidence type="ECO:0000256" key="9">
    <source>
        <dbReference type="ARBA" id="ARBA00023069"/>
    </source>
</evidence>
<dbReference type="PANTHER" id="PTHR13236:SF0">
    <property type="entry name" value="CYTOPLASMIC DYNEIN 2 LIGHT INTERMEDIATE CHAIN 1"/>
    <property type="match status" value="1"/>
</dbReference>
<protein>
    <recommendedName>
        <fullName evidence="3">Cytoplasmic dynein 2 light intermediate chain 1</fullName>
    </recommendedName>
</protein>
<dbReference type="GO" id="GO:0030286">
    <property type="term" value="C:dynein complex"/>
    <property type="evidence" value="ECO:0007669"/>
    <property type="project" value="UniProtKB-KW"/>
</dbReference>
<name>A0ABD6EMQ6_9BILA</name>
<proteinExistence type="inferred from homology"/>
<evidence type="ECO:0000256" key="3">
    <source>
        <dbReference type="ARBA" id="ARBA00018863"/>
    </source>
</evidence>
<dbReference type="Gene3D" id="3.40.50.300">
    <property type="entry name" value="P-loop containing nucleotide triphosphate hydrolases"/>
    <property type="match status" value="1"/>
</dbReference>
<dbReference type="Proteomes" id="UP001608902">
    <property type="component" value="Unassembled WGS sequence"/>
</dbReference>
<dbReference type="PANTHER" id="PTHR13236">
    <property type="entry name" value="DYNEIN 2 LIGHT INTERMEDIATE CHAIN, ISOFORM 2"/>
    <property type="match status" value="1"/>
</dbReference>
<keyword evidence="15" id="KW-1185">Reference proteome</keyword>